<reference evidence="2" key="1">
    <citation type="submission" date="2010-05" db="EMBL/GenBank/DDBJ databases">
        <title>The Genome Sequence of Magnaporthe poae strain ATCC 64411.</title>
        <authorList>
            <consortium name="The Broad Institute Genome Sequencing Platform"/>
            <consortium name="Broad Institute Genome Sequencing Center for Infectious Disease"/>
            <person name="Ma L.-J."/>
            <person name="Dead R."/>
            <person name="Young S."/>
            <person name="Zeng Q."/>
            <person name="Koehrsen M."/>
            <person name="Alvarado L."/>
            <person name="Berlin A."/>
            <person name="Chapman S.B."/>
            <person name="Chen Z."/>
            <person name="Freedman E."/>
            <person name="Gellesch M."/>
            <person name="Goldberg J."/>
            <person name="Griggs A."/>
            <person name="Gujja S."/>
            <person name="Heilman E.R."/>
            <person name="Heiman D."/>
            <person name="Hepburn T."/>
            <person name="Howarth C."/>
            <person name="Jen D."/>
            <person name="Larson L."/>
            <person name="Mehta T."/>
            <person name="Neiman D."/>
            <person name="Pearson M."/>
            <person name="Roberts A."/>
            <person name="Saif S."/>
            <person name="Shea T."/>
            <person name="Shenoy N."/>
            <person name="Sisk P."/>
            <person name="Stolte C."/>
            <person name="Sykes S."/>
            <person name="Walk T."/>
            <person name="White J."/>
            <person name="Yandava C."/>
            <person name="Haas B."/>
            <person name="Nusbaum C."/>
            <person name="Birren B."/>
        </authorList>
    </citation>
    <scope>NUCLEOTIDE SEQUENCE</scope>
    <source>
        <strain evidence="2">ATCC 64411</strain>
    </source>
</reference>
<dbReference type="AlphaFoldDB" id="A0A0C4EDU3"/>
<dbReference type="eggNOG" id="ENOG502T66R">
    <property type="taxonomic scope" value="Eukaryota"/>
</dbReference>
<keyword evidence="1" id="KW-1133">Transmembrane helix</keyword>
<protein>
    <submittedName>
        <fullName evidence="2 3">Uncharacterized protein</fullName>
    </submittedName>
</protein>
<organism evidence="3 4">
    <name type="scientific">Magnaporthiopsis poae (strain ATCC 64411 / 73-15)</name>
    <name type="common">Kentucky bluegrass fungus</name>
    <name type="synonym">Magnaporthe poae</name>
    <dbReference type="NCBI Taxonomy" id="644358"/>
    <lineage>
        <taxon>Eukaryota</taxon>
        <taxon>Fungi</taxon>
        <taxon>Dikarya</taxon>
        <taxon>Ascomycota</taxon>
        <taxon>Pezizomycotina</taxon>
        <taxon>Sordariomycetes</taxon>
        <taxon>Sordariomycetidae</taxon>
        <taxon>Magnaporthales</taxon>
        <taxon>Magnaporthaceae</taxon>
        <taxon>Magnaporthiopsis</taxon>
    </lineage>
</organism>
<evidence type="ECO:0000313" key="2">
    <source>
        <dbReference type="EMBL" id="KLU91954.1"/>
    </source>
</evidence>
<reference evidence="3" key="5">
    <citation type="submission" date="2015-06" db="UniProtKB">
        <authorList>
            <consortium name="EnsemblFungi"/>
        </authorList>
    </citation>
    <scope>IDENTIFICATION</scope>
    <source>
        <strain evidence="3">ATCC 64411</strain>
    </source>
</reference>
<reference evidence="3" key="4">
    <citation type="journal article" date="2015" name="G3 (Bethesda)">
        <title>Genome sequences of three phytopathogenic species of the Magnaporthaceae family of fungi.</title>
        <authorList>
            <person name="Okagaki L.H."/>
            <person name="Nunes C.C."/>
            <person name="Sailsbery J."/>
            <person name="Clay B."/>
            <person name="Brown D."/>
            <person name="John T."/>
            <person name="Oh Y."/>
            <person name="Young N."/>
            <person name="Fitzgerald M."/>
            <person name="Haas B.J."/>
            <person name="Zeng Q."/>
            <person name="Young S."/>
            <person name="Adiconis X."/>
            <person name="Fan L."/>
            <person name="Levin J.Z."/>
            <person name="Mitchell T.K."/>
            <person name="Okubara P.A."/>
            <person name="Farman M.L."/>
            <person name="Kohn L.M."/>
            <person name="Birren B."/>
            <person name="Ma L.-J."/>
            <person name="Dean R.A."/>
        </authorList>
    </citation>
    <scope>NUCLEOTIDE SEQUENCE</scope>
    <source>
        <strain evidence="3">ATCC 64411 / 73-15</strain>
    </source>
</reference>
<dbReference type="EMBL" id="GL876978">
    <property type="protein sequence ID" value="KLU91954.1"/>
    <property type="molecule type" value="Genomic_DNA"/>
</dbReference>
<feature type="transmembrane region" description="Helical" evidence="1">
    <location>
        <begin position="17"/>
        <end position="36"/>
    </location>
</feature>
<proteinExistence type="predicted"/>
<evidence type="ECO:0000313" key="3">
    <source>
        <dbReference type="EnsemblFungi" id="MAPG_10903T0"/>
    </source>
</evidence>
<keyword evidence="1" id="KW-0472">Membrane</keyword>
<evidence type="ECO:0000313" key="4">
    <source>
        <dbReference type="Proteomes" id="UP000011715"/>
    </source>
</evidence>
<keyword evidence="4" id="KW-1185">Reference proteome</keyword>
<sequence length="58" mass="6790">MTGKLYSPYNRRKPSNTLVIVWCGAFFTLLILTWWISTRHGETARRYADKFARPPADD</sequence>
<dbReference type="EMBL" id="ADBL01002683">
    <property type="status" value="NOT_ANNOTATED_CDS"/>
    <property type="molecule type" value="Genomic_DNA"/>
</dbReference>
<dbReference type="VEuPathDB" id="FungiDB:MAPG_10903"/>
<evidence type="ECO:0000256" key="1">
    <source>
        <dbReference type="SAM" id="Phobius"/>
    </source>
</evidence>
<keyword evidence="1" id="KW-0812">Transmembrane</keyword>
<gene>
    <name evidence="2" type="ORF">MAPG_10903</name>
</gene>
<name>A0A0C4EDU3_MAGP6</name>
<dbReference type="OrthoDB" id="5210425at2759"/>
<accession>A0A0C4EDU3</accession>
<reference evidence="2" key="3">
    <citation type="submission" date="2011-03" db="EMBL/GenBank/DDBJ databases">
        <title>Annotation of Magnaporthe poae ATCC 64411.</title>
        <authorList>
            <person name="Ma L.-J."/>
            <person name="Dead R."/>
            <person name="Young S.K."/>
            <person name="Zeng Q."/>
            <person name="Gargeya S."/>
            <person name="Fitzgerald M."/>
            <person name="Haas B."/>
            <person name="Abouelleil A."/>
            <person name="Alvarado L."/>
            <person name="Arachchi H.M."/>
            <person name="Berlin A."/>
            <person name="Brown A."/>
            <person name="Chapman S.B."/>
            <person name="Chen Z."/>
            <person name="Dunbar C."/>
            <person name="Freedman E."/>
            <person name="Gearin G."/>
            <person name="Gellesch M."/>
            <person name="Goldberg J."/>
            <person name="Griggs A."/>
            <person name="Gujja S."/>
            <person name="Heiman D."/>
            <person name="Howarth C."/>
            <person name="Larson L."/>
            <person name="Lui A."/>
            <person name="MacDonald P.J.P."/>
            <person name="Mehta T."/>
            <person name="Montmayeur A."/>
            <person name="Murphy C."/>
            <person name="Neiman D."/>
            <person name="Pearson M."/>
            <person name="Priest M."/>
            <person name="Roberts A."/>
            <person name="Saif S."/>
            <person name="Shea T."/>
            <person name="Shenoy N."/>
            <person name="Sisk P."/>
            <person name="Stolte C."/>
            <person name="Sykes S."/>
            <person name="Yandava C."/>
            <person name="Wortman J."/>
            <person name="Nusbaum C."/>
            <person name="Birren B."/>
        </authorList>
    </citation>
    <scope>NUCLEOTIDE SEQUENCE</scope>
    <source>
        <strain evidence="2">ATCC 64411</strain>
    </source>
</reference>
<dbReference type="EnsemblFungi" id="MAPG_10903T0">
    <property type="protein sequence ID" value="MAPG_10903T0"/>
    <property type="gene ID" value="MAPG_10903"/>
</dbReference>
<dbReference type="OMA" id="ISTRHAD"/>
<dbReference type="Proteomes" id="UP000011715">
    <property type="component" value="Unassembled WGS sequence"/>
</dbReference>
<reference evidence="4" key="2">
    <citation type="submission" date="2010-05" db="EMBL/GenBank/DDBJ databases">
        <title>The genome sequence of Magnaporthe poae strain ATCC 64411.</title>
        <authorList>
            <person name="Ma L.-J."/>
            <person name="Dead R."/>
            <person name="Young S."/>
            <person name="Zeng Q."/>
            <person name="Koehrsen M."/>
            <person name="Alvarado L."/>
            <person name="Berlin A."/>
            <person name="Chapman S.B."/>
            <person name="Chen Z."/>
            <person name="Freedman E."/>
            <person name="Gellesch M."/>
            <person name="Goldberg J."/>
            <person name="Griggs A."/>
            <person name="Gujja S."/>
            <person name="Heilman E.R."/>
            <person name="Heiman D."/>
            <person name="Hepburn T."/>
            <person name="Howarth C."/>
            <person name="Jen D."/>
            <person name="Larson L."/>
            <person name="Mehta T."/>
            <person name="Neiman D."/>
            <person name="Pearson M."/>
            <person name="Roberts A."/>
            <person name="Saif S."/>
            <person name="Shea T."/>
            <person name="Shenoy N."/>
            <person name="Sisk P."/>
            <person name="Stolte C."/>
            <person name="Sykes S."/>
            <person name="Walk T."/>
            <person name="White J."/>
            <person name="Yandava C."/>
            <person name="Haas B."/>
            <person name="Nusbaum C."/>
            <person name="Birren B."/>
        </authorList>
    </citation>
    <scope>NUCLEOTIDE SEQUENCE [LARGE SCALE GENOMIC DNA]</scope>
    <source>
        <strain evidence="4">ATCC 64411 / 73-15</strain>
    </source>
</reference>